<proteinExistence type="predicted"/>
<dbReference type="Proteomes" id="UP000596742">
    <property type="component" value="Unassembled WGS sequence"/>
</dbReference>
<evidence type="ECO:0000313" key="3">
    <source>
        <dbReference type="EMBL" id="VDI45534.1"/>
    </source>
</evidence>
<keyword evidence="2" id="KW-0812">Transmembrane</keyword>
<dbReference type="AlphaFoldDB" id="A0A8B6FA12"/>
<gene>
    <name evidence="3" type="ORF">MGAL_10B030049</name>
</gene>
<feature type="compositionally biased region" description="Basic and acidic residues" evidence="1">
    <location>
        <begin position="51"/>
        <end position="60"/>
    </location>
</feature>
<sequence length="357" mass="40627">MTSNASIPNCNDSKHEIIFIRQESRVRAIHPDEEHEPFLKATSPKQCRNSTELKENEKDNELNKTRELKVNGNLVIYMPPKDEPCTENMKYQNERGLVTPVSFDHVDGPQFPKKKSASKGSCFKPQTYVNIALALACAVALLVGVWSFVKNNIDNDDTGNKYLYCYSCRSTTNIKEKYKKDNMCCIKEPIKNFKDQQTSVGDGLGSQGKQSYNGSRILEFEADFQSRTWINQVNTFISWNPSCSINNSFILHESDNGHLTLTHDGTYVITVSLTTDTFSANKNEKYIRGFVCLVFETNEGEITEECRPITHTPIMNIPFQIIKYRQLQNGTKIYAKIDKPKVLNNKGSHNKLVIVML</sequence>
<dbReference type="OrthoDB" id="10326551at2759"/>
<feature type="transmembrane region" description="Helical" evidence="2">
    <location>
        <begin position="128"/>
        <end position="149"/>
    </location>
</feature>
<evidence type="ECO:0000256" key="1">
    <source>
        <dbReference type="SAM" id="MobiDB-lite"/>
    </source>
</evidence>
<accession>A0A8B6FA12</accession>
<keyword evidence="2" id="KW-0472">Membrane</keyword>
<name>A0A8B6FA12_MYTGA</name>
<protein>
    <submittedName>
        <fullName evidence="3">Uncharacterized protein</fullName>
    </submittedName>
</protein>
<keyword evidence="4" id="KW-1185">Reference proteome</keyword>
<feature type="region of interest" description="Disordered" evidence="1">
    <location>
        <begin position="34"/>
        <end position="60"/>
    </location>
</feature>
<reference evidence="3" key="1">
    <citation type="submission" date="2018-11" db="EMBL/GenBank/DDBJ databases">
        <authorList>
            <person name="Alioto T."/>
            <person name="Alioto T."/>
        </authorList>
    </citation>
    <scope>NUCLEOTIDE SEQUENCE</scope>
</reference>
<keyword evidence="2" id="KW-1133">Transmembrane helix</keyword>
<organism evidence="3 4">
    <name type="scientific">Mytilus galloprovincialis</name>
    <name type="common">Mediterranean mussel</name>
    <dbReference type="NCBI Taxonomy" id="29158"/>
    <lineage>
        <taxon>Eukaryota</taxon>
        <taxon>Metazoa</taxon>
        <taxon>Spiralia</taxon>
        <taxon>Lophotrochozoa</taxon>
        <taxon>Mollusca</taxon>
        <taxon>Bivalvia</taxon>
        <taxon>Autobranchia</taxon>
        <taxon>Pteriomorphia</taxon>
        <taxon>Mytilida</taxon>
        <taxon>Mytiloidea</taxon>
        <taxon>Mytilidae</taxon>
        <taxon>Mytilinae</taxon>
        <taxon>Mytilus</taxon>
    </lineage>
</organism>
<dbReference type="EMBL" id="UYJE01006373">
    <property type="protein sequence ID" value="VDI45534.1"/>
    <property type="molecule type" value="Genomic_DNA"/>
</dbReference>
<comment type="caution">
    <text evidence="3">The sequence shown here is derived from an EMBL/GenBank/DDBJ whole genome shotgun (WGS) entry which is preliminary data.</text>
</comment>
<evidence type="ECO:0000313" key="4">
    <source>
        <dbReference type="Proteomes" id="UP000596742"/>
    </source>
</evidence>
<evidence type="ECO:0000256" key="2">
    <source>
        <dbReference type="SAM" id="Phobius"/>
    </source>
</evidence>